<accession>A0ABT6DKR8</accession>
<dbReference type="Proteomes" id="UP001152321">
    <property type="component" value="Unassembled WGS sequence"/>
</dbReference>
<evidence type="ECO:0000313" key="2">
    <source>
        <dbReference type="EMBL" id="MDG0817465.1"/>
    </source>
</evidence>
<sequence length="165" mass="18190">MVRFSRLIIAFGLVMPSLSFADQLWDHSYTPQAELEVIYNQSQGDCPRTISFETNSANEIHMRAEGGYFSTMDAFGVMDGKDRSIGGFNTSFQVKNGSLLVTYVSGGSGWGTSNFASSKVKMTLSRDKASGLYSAELEQSRKESLIGFYHLTSSSSCKFKNTLIK</sequence>
<organism evidence="2 3">
    <name type="scientific">Bdellovibrio svalbardensis</name>
    <dbReference type="NCBI Taxonomy" id="2972972"/>
    <lineage>
        <taxon>Bacteria</taxon>
        <taxon>Pseudomonadati</taxon>
        <taxon>Bdellovibrionota</taxon>
        <taxon>Bdellovibrionia</taxon>
        <taxon>Bdellovibrionales</taxon>
        <taxon>Pseudobdellovibrionaceae</taxon>
        <taxon>Bdellovibrio</taxon>
    </lineage>
</organism>
<keyword evidence="1" id="KW-0732">Signal</keyword>
<comment type="caution">
    <text evidence="2">The sequence shown here is derived from an EMBL/GenBank/DDBJ whole genome shotgun (WGS) entry which is preliminary data.</text>
</comment>
<name>A0ABT6DKR8_9BACT</name>
<reference evidence="2" key="1">
    <citation type="submission" date="2022-08" db="EMBL/GenBank/DDBJ databases">
        <title>Novel Bdellovibrio Species Isolated from Svalbard: Designation Bdellovibrio svalbardensis.</title>
        <authorList>
            <person name="Mitchell R.J."/>
            <person name="Choi S.Y."/>
        </authorList>
    </citation>
    <scope>NUCLEOTIDE SEQUENCE</scope>
    <source>
        <strain evidence="2">PAP01</strain>
    </source>
</reference>
<dbReference type="RefSeq" id="WP_277578938.1">
    <property type="nucleotide sequence ID" value="NZ_JANRMI010000004.1"/>
</dbReference>
<keyword evidence="3" id="KW-1185">Reference proteome</keyword>
<evidence type="ECO:0000313" key="3">
    <source>
        <dbReference type="Proteomes" id="UP001152321"/>
    </source>
</evidence>
<feature type="signal peptide" evidence="1">
    <location>
        <begin position="1"/>
        <end position="21"/>
    </location>
</feature>
<dbReference type="EMBL" id="JANRMI010000004">
    <property type="protein sequence ID" value="MDG0817465.1"/>
    <property type="molecule type" value="Genomic_DNA"/>
</dbReference>
<feature type="chain" id="PRO_5045882703" evidence="1">
    <location>
        <begin position="22"/>
        <end position="165"/>
    </location>
</feature>
<gene>
    <name evidence="2" type="ORF">NWE73_13870</name>
</gene>
<evidence type="ECO:0000256" key="1">
    <source>
        <dbReference type="SAM" id="SignalP"/>
    </source>
</evidence>
<protein>
    <submittedName>
        <fullName evidence="2">Uncharacterized protein</fullName>
    </submittedName>
</protein>
<proteinExistence type="predicted"/>